<dbReference type="GO" id="GO:0000460">
    <property type="term" value="P:maturation of 5.8S rRNA"/>
    <property type="evidence" value="ECO:0007669"/>
    <property type="project" value="TreeGrafter"/>
</dbReference>
<dbReference type="AlphaFoldDB" id="A0A4Q1BUY2"/>
<dbReference type="Gene3D" id="3.40.50.10480">
    <property type="entry name" value="Probable brix-domain ribosomal biogenesis protein"/>
    <property type="match status" value="1"/>
</dbReference>
<dbReference type="VEuPathDB" id="FungiDB:TREMEDRAFT_30267"/>
<dbReference type="EMBL" id="SDIL01000004">
    <property type="protein sequence ID" value="RXK41951.1"/>
    <property type="molecule type" value="Genomic_DNA"/>
</dbReference>
<dbReference type="GO" id="GO:0042134">
    <property type="term" value="F:rRNA primary transcript binding"/>
    <property type="evidence" value="ECO:0007669"/>
    <property type="project" value="InterPro"/>
</dbReference>
<feature type="compositionally biased region" description="Acidic residues" evidence="1">
    <location>
        <begin position="128"/>
        <end position="147"/>
    </location>
</feature>
<name>A0A4Q1BUY2_TREME</name>
<dbReference type="PANTHER" id="PTHR22734:SF3">
    <property type="entry name" value="RIBOSOME PRODUCTION FACTOR 1"/>
    <property type="match status" value="1"/>
</dbReference>
<feature type="compositionally biased region" description="Basic and acidic residues" evidence="1">
    <location>
        <begin position="380"/>
        <end position="389"/>
    </location>
</feature>
<dbReference type="STRING" id="5217.A0A4Q1BUY2"/>
<protein>
    <submittedName>
        <fullName evidence="3">Ribosome production factor 1</fullName>
    </submittedName>
</protein>
<proteinExistence type="predicted"/>
<dbReference type="PROSITE" id="PS50833">
    <property type="entry name" value="BRIX"/>
    <property type="match status" value="1"/>
</dbReference>
<evidence type="ECO:0000259" key="2">
    <source>
        <dbReference type="PROSITE" id="PS50833"/>
    </source>
</evidence>
<dbReference type="InterPro" id="IPR007109">
    <property type="entry name" value="Brix"/>
</dbReference>
<evidence type="ECO:0000256" key="1">
    <source>
        <dbReference type="SAM" id="MobiDB-lite"/>
    </source>
</evidence>
<feature type="compositionally biased region" description="Basic and acidic residues" evidence="1">
    <location>
        <begin position="35"/>
        <end position="49"/>
    </location>
</feature>
<keyword evidence="4" id="KW-1185">Reference proteome</keyword>
<dbReference type="GO" id="GO:0000470">
    <property type="term" value="P:maturation of LSU-rRNA"/>
    <property type="evidence" value="ECO:0007669"/>
    <property type="project" value="TreeGrafter"/>
</dbReference>
<feature type="domain" description="Brix" evidence="2">
    <location>
        <begin position="161"/>
        <end position="346"/>
    </location>
</feature>
<feature type="compositionally biased region" description="Polar residues" evidence="1">
    <location>
        <begin position="52"/>
        <end position="69"/>
    </location>
</feature>
<feature type="region of interest" description="Disordered" evidence="1">
    <location>
        <begin position="350"/>
        <end position="392"/>
    </location>
</feature>
<organism evidence="3 4">
    <name type="scientific">Tremella mesenterica</name>
    <name type="common">Jelly fungus</name>
    <dbReference type="NCBI Taxonomy" id="5217"/>
    <lineage>
        <taxon>Eukaryota</taxon>
        <taxon>Fungi</taxon>
        <taxon>Dikarya</taxon>
        <taxon>Basidiomycota</taxon>
        <taxon>Agaricomycotina</taxon>
        <taxon>Tremellomycetes</taxon>
        <taxon>Tremellales</taxon>
        <taxon>Tremellaceae</taxon>
        <taxon>Tremella</taxon>
    </lineage>
</organism>
<dbReference type="FunCoup" id="A0A4Q1BUY2">
    <property type="interactions" value="517"/>
</dbReference>
<feature type="region of interest" description="Disordered" evidence="1">
    <location>
        <begin position="1"/>
        <end position="69"/>
    </location>
</feature>
<accession>A0A4Q1BUY2</accession>
<dbReference type="GO" id="GO:0030687">
    <property type="term" value="C:preribosome, large subunit precursor"/>
    <property type="evidence" value="ECO:0007669"/>
    <property type="project" value="TreeGrafter"/>
</dbReference>
<dbReference type="InterPro" id="IPR044281">
    <property type="entry name" value="IMP4/RPF1"/>
</dbReference>
<feature type="compositionally biased region" description="Acidic residues" evidence="1">
    <location>
        <begin position="100"/>
        <end position="109"/>
    </location>
</feature>
<dbReference type="PANTHER" id="PTHR22734">
    <property type="entry name" value="U3 SMALL NUCLEOLAR RIBONUCLEOPROTEIN PROTEIN IMP4"/>
    <property type="match status" value="1"/>
</dbReference>
<gene>
    <name evidence="3" type="ORF">M231_00672</name>
</gene>
<dbReference type="Pfam" id="PF04427">
    <property type="entry name" value="Brix"/>
    <property type="match status" value="1"/>
</dbReference>
<dbReference type="InParanoid" id="A0A4Q1BUY2"/>
<feature type="region of interest" description="Disordered" evidence="1">
    <location>
        <begin position="81"/>
        <end position="170"/>
    </location>
</feature>
<dbReference type="SMART" id="SM00879">
    <property type="entry name" value="Brix"/>
    <property type="match status" value="1"/>
</dbReference>
<sequence>MAPDKKIQNAMKRSDVHRKSKREKEQAKLKRRLEIKKAEKGKDGEELRKQRLATNIPNTLDNTRIFDSSSYLTTDPKILQAAAEKAAAASRSVNGPSPDASDDEDEDRESEAGPSTVPASVPAREDGGDVPDEDEEMSEEAKADEEERSQQPTEPVYGPPPKILITTSPSPGKSTYRFCDDLKNVFPGGEFFKRPKGKGFELGRVARWGIKRDFVAVIIVNEDHKEPNAITLIKLPEGPTAYFKLTSIQLGSEIYGHAKPSPHSPELILNNFTTLLGNSVGRLFGSLFPPLPQFRGRQVVTLHNQRDFLFFRRHRYMFASPTRARLQEIGPRFTLKLRWLRKGLPAVTAADGRVPGGGDAEEEEISRQEKMDEDEAAAEMGKESTEVKGKPVIPSLDEEQEYEWKWKPKMEVSRRTFFL</sequence>
<dbReference type="GO" id="GO:0005730">
    <property type="term" value="C:nucleolus"/>
    <property type="evidence" value="ECO:0007669"/>
    <property type="project" value="TreeGrafter"/>
</dbReference>
<evidence type="ECO:0000313" key="3">
    <source>
        <dbReference type="EMBL" id="RXK41951.1"/>
    </source>
</evidence>
<evidence type="ECO:0000313" key="4">
    <source>
        <dbReference type="Proteomes" id="UP000289152"/>
    </source>
</evidence>
<dbReference type="OrthoDB" id="264354at2759"/>
<reference evidence="3 4" key="1">
    <citation type="submission" date="2016-06" db="EMBL/GenBank/DDBJ databases">
        <title>Evolution of pathogenesis and genome organization in the Tremellales.</title>
        <authorList>
            <person name="Cuomo C."/>
            <person name="Litvintseva A."/>
            <person name="Heitman J."/>
            <person name="Chen Y."/>
            <person name="Sun S."/>
            <person name="Springer D."/>
            <person name="Dromer F."/>
            <person name="Young S."/>
            <person name="Zeng Q."/>
            <person name="Chapman S."/>
            <person name="Gujja S."/>
            <person name="Saif S."/>
            <person name="Birren B."/>
        </authorList>
    </citation>
    <scope>NUCLEOTIDE SEQUENCE [LARGE SCALE GENOMIC DNA]</scope>
    <source>
        <strain evidence="3 4">ATCC 28783</strain>
    </source>
</reference>
<dbReference type="Proteomes" id="UP000289152">
    <property type="component" value="Unassembled WGS sequence"/>
</dbReference>
<comment type="caution">
    <text evidence="3">The sequence shown here is derived from an EMBL/GenBank/DDBJ whole genome shotgun (WGS) entry which is preliminary data.</text>
</comment>
<dbReference type="SUPFAM" id="SSF52954">
    <property type="entry name" value="Class II aaRS ABD-related"/>
    <property type="match status" value="1"/>
</dbReference>